<dbReference type="Proteomes" id="UP000469734">
    <property type="component" value="Unassembled WGS sequence"/>
</dbReference>
<protein>
    <submittedName>
        <fullName evidence="1">Universal stress protein</fullName>
    </submittedName>
</protein>
<gene>
    <name evidence="1" type="ORF">GTP56_29200</name>
</gene>
<dbReference type="SUPFAM" id="SSF52402">
    <property type="entry name" value="Adenine nucleotide alpha hydrolases-like"/>
    <property type="match status" value="1"/>
</dbReference>
<accession>A0A7X4H6F8</accession>
<organism evidence="1 2">
    <name type="scientific">Duganella margarita</name>
    <dbReference type="NCBI Taxonomy" id="2692170"/>
    <lineage>
        <taxon>Bacteria</taxon>
        <taxon>Pseudomonadati</taxon>
        <taxon>Pseudomonadota</taxon>
        <taxon>Betaproteobacteria</taxon>
        <taxon>Burkholderiales</taxon>
        <taxon>Oxalobacteraceae</taxon>
        <taxon>Telluria group</taxon>
        <taxon>Duganella</taxon>
    </lineage>
</organism>
<sequence>MFRHILFPTDGAAPSLAALGPCARFAREAGARLT</sequence>
<comment type="caution">
    <text evidence="1">The sequence shown here is derived from an EMBL/GenBank/DDBJ whole genome shotgun (WGS) entry which is preliminary data.</text>
</comment>
<name>A0A7X4H6F8_9BURK</name>
<dbReference type="EMBL" id="WWCR01000085">
    <property type="protein sequence ID" value="MYM76242.1"/>
    <property type="molecule type" value="Genomic_DNA"/>
</dbReference>
<proteinExistence type="predicted"/>
<dbReference type="InterPro" id="IPR014729">
    <property type="entry name" value="Rossmann-like_a/b/a_fold"/>
</dbReference>
<evidence type="ECO:0000313" key="1">
    <source>
        <dbReference type="EMBL" id="MYM76242.1"/>
    </source>
</evidence>
<feature type="non-terminal residue" evidence="1">
    <location>
        <position position="34"/>
    </location>
</feature>
<evidence type="ECO:0000313" key="2">
    <source>
        <dbReference type="Proteomes" id="UP000469734"/>
    </source>
</evidence>
<dbReference type="Gene3D" id="3.40.50.620">
    <property type="entry name" value="HUPs"/>
    <property type="match status" value="1"/>
</dbReference>
<reference evidence="1 2" key="1">
    <citation type="submission" date="2019-12" db="EMBL/GenBank/DDBJ databases">
        <title>Novel species isolated from a subtropical stream in China.</title>
        <authorList>
            <person name="Lu H."/>
        </authorList>
    </citation>
    <scope>NUCLEOTIDE SEQUENCE [LARGE SCALE GENOMIC DNA]</scope>
    <source>
        <strain evidence="1 2">FT134W</strain>
    </source>
</reference>
<dbReference type="AlphaFoldDB" id="A0A7X4H6F8"/>